<evidence type="ECO:0000313" key="5">
    <source>
        <dbReference type="EMBL" id="OGY24331.1"/>
    </source>
</evidence>
<dbReference type="STRING" id="1802593.A2172_00505"/>
<sequence length="322" mass="36243">MLFNVFLDLLAVLAAAVIIFIIALAASLLWTPYPIKDKTADFTMDEPAGFYPHNWIVRQFGKWVAIVCFGIPNWVFGRLVVEGLENLSGLGNGVRVVLASNHTSRADTVMIQLFLWFKGFRSFVENLIYVIGSKYFNRDKFLSRMLLSAGRINIVPPDMIEGRSPEEQRVIARILKECLKALKAQINQHGLMLFPEGARALDGQMKRIQSGAAGLIRCADTVVPIGIRAAQKGVWSTSKPPRWPLFGRDVKVVIGPPRPVNWLDQESRRLAREYGITPSQAFVDLVGKAIAELVPEHGGIYNQHLEQIWKQDRERRNEPQEG</sequence>
<evidence type="ECO:0000256" key="3">
    <source>
        <dbReference type="SAM" id="Phobius"/>
    </source>
</evidence>
<dbReference type="Proteomes" id="UP000176631">
    <property type="component" value="Unassembled WGS sequence"/>
</dbReference>
<dbReference type="SMART" id="SM00563">
    <property type="entry name" value="PlsC"/>
    <property type="match status" value="1"/>
</dbReference>
<dbReference type="GO" id="GO:0006654">
    <property type="term" value="P:phosphatidic acid biosynthetic process"/>
    <property type="evidence" value="ECO:0007669"/>
    <property type="project" value="TreeGrafter"/>
</dbReference>
<proteinExistence type="predicted"/>
<gene>
    <name evidence="5" type="ORF">A2172_00505</name>
</gene>
<dbReference type="Pfam" id="PF01553">
    <property type="entry name" value="Acyltransferase"/>
    <property type="match status" value="1"/>
</dbReference>
<organism evidence="5 6">
    <name type="scientific">Candidatus Woykebacteria bacterium RBG_13_40_15</name>
    <dbReference type="NCBI Taxonomy" id="1802593"/>
    <lineage>
        <taxon>Bacteria</taxon>
        <taxon>Candidatus Woykeibacteriota</taxon>
    </lineage>
</organism>
<keyword evidence="3" id="KW-0812">Transmembrane</keyword>
<keyword evidence="3" id="KW-0472">Membrane</keyword>
<keyword evidence="3" id="KW-1133">Transmembrane helix</keyword>
<dbReference type="PANTHER" id="PTHR10434:SF11">
    <property type="entry name" value="1-ACYL-SN-GLYCEROL-3-PHOSPHATE ACYLTRANSFERASE"/>
    <property type="match status" value="1"/>
</dbReference>
<feature type="transmembrane region" description="Helical" evidence="3">
    <location>
        <begin position="6"/>
        <end position="30"/>
    </location>
</feature>
<dbReference type="EMBL" id="MHCP01000014">
    <property type="protein sequence ID" value="OGY24331.1"/>
    <property type="molecule type" value="Genomic_DNA"/>
</dbReference>
<feature type="domain" description="Phospholipid/glycerol acyltransferase" evidence="4">
    <location>
        <begin position="96"/>
        <end position="230"/>
    </location>
</feature>
<name>A0A1G1W9M1_9BACT</name>
<dbReference type="AlphaFoldDB" id="A0A1G1W9M1"/>
<reference evidence="5 6" key="1">
    <citation type="journal article" date="2016" name="Nat. Commun.">
        <title>Thousands of microbial genomes shed light on interconnected biogeochemical processes in an aquifer system.</title>
        <authorList>
            <person name="Anantharaman K."/>
            <person name="Brown C.T."/>
            <person name="Hug L.A."/>
            <person name="Sharon I."/>
            <person name="Castelle C.J."/>
            <person name="Probst A.J."/>
            <person name="Thomas B.C."/>
            <person name="Singh A."/>
            <person name="Wilkins M.J."/>
            <person name="Karaoz U."/>
            <person name="Brodie E.L."/>
            <person name="Williams K.H."/>
            <person name="Hubbard S.S."/>
            <person name="Banfield J.F."/>
        </authorList>
    </citation>
    <scope>NUCLEOTIDE SEQUENCE [LARGE SCALE GENOMIC DNA]</scope>
</reference>
<evidence type="ECO:0000256" key="2">
    <source>
        <dbReference type="ARBA" id="ARBA00023315"/>
    </source>
</evidence>
<dbReference type="InterPro" id="IPR002123">
    <property type="entry name" value="Plipid/glycerol_acylTrfase"/>
</dbReference>
<protein>
    <recommendedName>
        <fullName evidence="4">Phospholipid/glycerol acyltransferase domain-containing protein</fullName>
    </recommendedName>
</protein>
<dbReference type="PANTHER" id="PTHR10434">
    <property type="entry name" value="1-ACYL-SN-GLYCEROL-3-PHOSPHATE ACYLTRANSFERASE"/>
    <property type="match status" value="1"/>
</dbReference>
<accession>A0A1G1W9M1</accession>
<dbReference type="GO" id="GO:0003841">
    <property type="term" value="F:1-acylglycerol-3-phosphate O-acyltransferase activity"/>
    <property type="evidence" value="ECO:0007669"/>
    <property type="project" value="TreeGrafter"/>
</dbReference>
<evidence type="ECO:0000259" key="4">
    <source>
        <dbReference type="SMART" id="SM00563"/>
    </source>
</evidence>
<dbReference type="SUPFAM" id="SSF69593">
    <property type="entry name" value="Glycerol-3-phosphate (1)-acyltransferase"/>
    <property type="match status" value="1"/>
</dbReference>
<dbReference type="Gene3D" id="3.40.1130.10">
    <property type="entry name" value="Glycerol-3-phosphate (1)-acyltransferase"/>
    <property type="match status" value="1"/>
</dbReference>
<keyword evidence="1" id="KW-0808">Transferase</keyword>
<comment type="caution">
    <text evidence="5">The sequence shown here is derived from an EMBL/GenBank/DDBJ whole genome shotgun (WGS) entry which is preliminary data.</text>
</comment>
<evidence type="ECO:0000256" key="1">
    <source>
        <dbReference type="ARBA" id="ARBA00022679"/>
    </source>
</evidence>
<keyword evidence="2" id="KW-0012">Acyltransferase</keyword>
<dbReference type="CDD" id="cd07989">
    <property type="entry name" value="LPLAT_AGPAT-like"/>
    <property type="match status" value="1"/>
</dbReference>
<evidence type="ECO:0000313" key="6">
    <source>
        <dbReference type="Proteomes" id="UP000176631"/>
    </source>
</evidence>